<dbReference type="PIRSF" id="PIRSF000883">
    <property type="entry name" value="Pesterase_MJ0912"/>
    <property type="match status" value="1"/>
</dbReference>
<evidence type="ECO:0000259" key="2">
    <source>
        <dbReference type="Pfam" id="PF12850"/>
    </source>
</evidence>
<dbReference type="SUPFAM" id="SSF56300">
    <property type="entry name" value="Metallo-dependent phosphatases"/>
    <property type="match status" value="1"/>
</dbReference>
<organism evidence="3 4">
    <name type="scientific">Paenibacillus hodogayensis</name>
    <dbReference type="NCBI Taxonomy" id="279208"/>
    <lineage>
        <taxon>Bacteria</taxon>
        <taxon>Bacillati</taxon>
        <taxon>Bacillota</taxon>
        <taxon>Bacilli</taxon>
        <taxon>Bacillales</taxon>
        <taxon>Paenibacillaceae</taxon>
        <taxon>Paenibacillus</taxon>
    </lineage>
</organism>
<evidence type="ECO:0000256" key="1">
    <source>
        <dbReference type="ARBA" id="ARBA00008950"/>
    </source>
</evidence>
<proteinExistence type="inferred from homology"/>
<comment type="caution">
    <text evidence="3">The sequence shown here is derived from an EMBL/GenBank/DDBJ whole genome shotgun (WGS) entry which is preliminary data.</text>
</comment>
<dbReference type="Gene3D" id="3.60.21.10">
    <property type="match status" value="1"/>
</dbReference>
<dbReference type="RefSeq" id="WP_344917426.1">
    <property type="nucleotide sequence ID" value="NZ_BAAAYO010000021.1"/>
</dbReference>
<comment type="similarity">
    <text evidence="1">Belongs to the metallophosphoesterase superfamily. YfcE family.</text>
</comment>
<dbReference type="Proteomes" id="UP001589619">
    <property type="component" value="Unassembled WGS sequence"/>
</dbReference>
<dbReference type="InterPro" id="IPR024654">
    <property type="entry name" value="Calcineurin-like_PHP_lpxH"/>
</dbReference>
<dbReference type="InterPro" id="IPR011152">
    <property type="entry name" value="Pesterase_MJ0912"/>
</dbReference>
<gene>
    <name evidence="3" type="ORF">ACFFNY_32625</name>
</gene>
<dbReference type="InterPro" id="IPR050126">
    <property type="entry name" value="Ap4A_hydrolase"/>
</dbReference>
<dbReference type="PANTHER" id="PTHR42850:SF2">
    <property type="entry name" value="BLL5683 PROTEIN"/>
    <property type="match status" value="1"/>
</dbReference>
<dbReference type="EMBL" id="JBHMAG010000022">
    <property type="protein sequence ID" value="MFB9756347.1"/>
    <property type="molecule type" value="Genomic_DNA"/>
</dbReference>
<keyword evidence="4" id="KW-1185">Reference proteome</keyword>
<protein>
    <submittedName>
        <fullName evidence="3">Metallophosphoesterase family protein</fullName>
    </submittedName>
</protein>
<sequence>MFAIIADIHGNLPALKAVLQAIDQLGVKRIFCLGDMIGIGPDSNEVLDMLFSRDDISMVTGNHDEAVLALLHGEDYPTSHSNVRNHHEWIASRIDASFIGKLKRLPRVIELTQDNIEILMTHYHINQEKLYEHISKDPFSSIVEPSLDNLSKLFADRQENLICFGHHHPVHYVNHRSRTYVNPGSLGCNDKPTARYVLVHIAGNQSKIELNEVSYDNTDFLKSYSRLKVPDREFILKVFHVGQLG</sequence>
<dbReference type="InterPro" id="IPR029052">
    <property type="entry name" value="Metallo-depent_PP-like"/>
</dbReference>
<evidence type="ECO:0000313" key="4">
    <source>
        <dbReference type="Proteomes" id="UP001589619"/>
    </source>
</evidence>
<feature type="domain" description="Calcineurin-like phosphoesterase" evidence="2">
    <location>
        <begin position="2"/>
        <end position="202"/>
    </location>
</feature>
<evidence type="ECO:0000313" key="3">
    <source>
        <dbReference type="EMBL" id="MFB9756347.1"/>
    </source>
</evidence>
<dbReference type="PANTHER" id="PTHR42850">
    <property type="entry name" value="METALLOPHOSPHOESTERASE"/>
    <property type="match status" value="1"/>
</dbReference>
<reference evidence="3 4" key="1">
    <citation type="submission" date="2024-09" db="EMBL/GenBank/DDBJ databases">
        <authorList>
            <person name="Sun Q."/>
            <person name="Mori K."/>
        </authorList>
    </citation>
    <scope>NUCLEOTIDE SEQUENCE [LARGE SCALE GENOMIC DNA]</scope>
    <source>
        <strain evidence="3 4">JCM 12520</strain>
    </source>
</reference>
<dbReference type="Pfam" id="PF12850">
    <property type="entry name" value="Metallophos_2"/>
    <property type="match status" value="1"/>
</dbReference>
<accession>A0ABV5W6Z8</accession>
<name>A0ABV5W6Z8_9BACL</name>